<feature type="compositionally biased region" description="Low complexity" evidence="2">
    <location>
        <begin position="783"/>
        <end position="794"/>
    </location>
</feature>
<dbReference type="Bgee" id="108698325">
    <property type="expression patterns" value="Expressed in ovary and 18 other cell types or tissues"/>
</dbReference>
<feature type="coiled-coil region" evidence="1">
    <location>
        <begin position="346"/>
        <end position="399"/>
    </location>
</feature>
<sequence>MLISMKMGTKDVSLCEEFPTQHNGLQAQEPSIPVKIPAPPPPPPPNLNNSMIPGSPILRFDTKQRSRLRNFNWEAIPPEKVKGKPSLWSSELFHEDLQIDTRRMEELFGKPEEDKKRNSLFVRRTMSLGDSHLNKVFLLDSRRSMNISIFLKQFKRSAEQIVEDLRKGKADEYSSEKLSELVKQLPERDEIKRLQSFKGDKSRLSEADLFMLLLLELPSYALRLEGLILKKDFHATLVSQLSTARELKGAAEELLQCSELHSILKLVLKAGNFMNAGGYAGNAVGFRISSLLKLAETKANKPGMNLLHFVVMEVQSKNAGLLSFTDRLEHVSSASRLSEVGLLEEFNKLQSRVTSMRQALKASEQKDLREQMDKFIEYAEEQLCEVQKEIKALQKARQQLVEFLCEEEVSFSLEECCKVFSCFCQKFQLAIKENQDREREDKRRQQWEKERLQKRLSVATYSSSDNRPVGDDLEHTLERNLRSLTRSPSLRLCRMRSSGSFSPTSTIPELFQKDKTQDGWDQKNANQMREVSERLLKQQMEYKACKNVHILNTTIHMNTETTGQALATSQTPATSQHQWLGKSGHTSSPLKEEPVSEILKPPIEHQELEKQATLPIFTAETCVECQSKLEKPTKCMTLPKLMPNWLQPKTLDCRLESTNESSSPPTHETAIQSDLLHPHSKPAIAMPEINTMETLEKLRSQEIPGVSHTQPQTESPRQCQPKSDTNTLINGIKYEKQNQTLIQDSQEPSCQPSLETVNTKESLPSSPIEPLKLSLAQIVPATQSQSHSESASEACRQSPSNKEPTIFSQENCESPNEAKSNALIPPELLNKRPLLWQNGMDTSIQFKPVPANRRRSIPQSTTESPRLPVSRRQSVPQSASERTRQSTITLAPDLSTTILSQPASKISSQSQHGKKTDSLKKTLSQSGLREKNKSIVHPVMQQNSLHQTKPELIGESHVQYESDCPEPSCKQSELETRGQSAAHAELETAEEPIQLDTETPKQLLEQPLTRNVKQTQCQPMAKVLKQLIGKPTQKISKQSQAQPGVQKSHPAAETANQSIARSKPESIRYTLIRTSSVNTRTTVMESLSNKQQGKLTKALHSTTQEKMTEPQNETSKTVKPKDPENKPLAKGQKSIHTIGKRETPNPCSKWKRELHSTPDRGGGGKVENIGAATGGNNAEHKREDNLRNVSIGRSGSPIAKTVKSSDLGLGMKRVSAQKDGAPVHLQGPGGMKQTTSSPKLTHKESRDIKSPNRTSSPSPGSGKMTHDKVTWSPKEKNDMAHVYSNDGAKVSERKYRSFLTSKSYIPAPQKSLQLPWHSLEPARESVWMPHVGPSRTNAVARMAFRVIRQEFSTSIHRGLRSQHLDNLPIWR</sequence>
<dbReference type="PaxDb" id="8355-A0A1L8F6Z7"/>
<gene>
    <name evidence="4" type="primary">LOC108698325</name>
</gene>
<feature type="region of interest" description="Disordered" evidence="2">
    <location>
        <begin position="744"/>
        <end position="767"/>
    </location>
</feature>
<feature type="region of interest" description="Disordered" evidence="2">
    <location>
        <begin position="1032"/>
        <end position="1062"/>
    </location>
</feature>
<dbReference type="InterPro" id="IPR042201">
    <property type="entry name" value="FH2_Formin_sf"/>
</dbReference>
<evidence type="ECO:0000256" key="1">
    <source>
        <dbReference type="SAM" id="Coils"/>
    </source>
</evidence>
<dbReference type="OMA" id="NCESPNE"/>
<dbReference type="STRING" id="8355.A0A1L8F6Z7"/>
<dbReference type="Gene3D" id="1.20.58.2220">
    <property type="entry name" value="Formin, FH2 domain"/>
    <property type="match status" value="1"/>
</dbReference>
<feature type="compositionally biased region" description="Polar residues" evidence="2">
    <location>
        <begin position="871"/>
        <end position="911"/>
    </location>
</feature>
<organism evidence="3 4">
    <name type="scientific">Xenopus laevis</name>
    <name type="common">African clawed frog</name>
    <dbReference type="NCBI Taxonomy" id="8355"/>
    <lineage>
        <taxon>Eukaryota</taxon>
        <taxon>Metazoa</taxon>
        <taxon>Chordata</taxon>
        <taxon>Craniata</taxon>
        <taxon>Vertebrata</taxon>
        <taxon>Euteleostomi</taxon>
        <taxon>Amphibia</taxon>
        <taxon>Batrachia</taxon>
        <taxon>Anura</taxon>
        <taxon>Pipoidea</taxon>
        <taxon>Pipidae</taxon>
        <taxon>Xenopodinae</taxon>
        <taxon>Xenopus</taxon>
        <taxon>Xenopus</taxon>
    </lineage>
</organism>
<dbReference type="SUPFAM" id="SSF101447">
    <property type="entry name" value="Formin homology 2 domain (FH2 domain)"/>
    <property type="match status" value="1"/>
</dbReference>
<feature type="compositionally biased region" description="Polar residues" evidence="2">
    <location>
        <begin position="1101"/>
        <end position="1117"/>
    </location>
</feature>
<dbReference type="GeneID" id="108698325"/>
<feature type="compositionally biased region" description="Polar residues" evidence="2">
    <location>
        <begin position="1033"/>
        <end position="1045"/>
    </location>
</feature>
<feature type="region of interest" description="Disordered" evidence="2">
    <location>
        <begin position="779"/>
        <end position="819"/>
    </location>
</feature>
<dbReference type="Proteomes" id="UP000186698">
    <property type="component" value="Chromosome 8L"/>
</dbReference>
<feature type="compositionally biased region" description="Polar residues" evidence="2">
    <location>
        <begin position="707"/>
        <end position="725"/>
    </location>
</feature>
<reference evidence="4" key="1">
    <citation type="submission" date="2025-08" db="UniProtKB">
        <authorList>
            <consortium name="RefSeq"/>
        </authorList>
    </citation>
    <scope>IDENTIFICATION</scope>
    <source>
        <strain evidence="4">J_2021</strain>
        <tissue evidence="4">Erythrocytes</tissue>
    </source>
</reference>
<feature type="compositionally biased region" description="Polar residues" evidence="2">
    <location>
        <begin position="744"/>
        <end position="765"/>
    </location>
</feature>
<dbReference type="PANTHER" id="PTHR46345">
    <property type="entry name" value="INVERTED FORMIN-2"/>
    <property type="match status" value="1"/>
</dbReference>
<feature type="region of interest" description="Disordered" evidence="2">
    <location>
        <begin position="704"/>
        <end position="725"/>
    </location>
</feature>
<dbReference type="InterPro" id="IPR015425">
    <property type="entry name" value="FH2_Formin"/>
</dbReference>
<keyword evidence="1" id="KW-0175">Coiled coil</keyword>
<feature type="region of interest" description="Disordered" evidence="2">
    <location>
        <begin position="655"/>
        <end position="679"/>
    </location>
</feature>
<feature type="region of interest" description="Disordered" evidence="2">
    <location>
        <begin position="1101"/>
        <end position="1179"/>
    </location>
</feature>
<accession>A0A1L8F6Z7</accession>
<protein>
    <submittedName>
        <fullName evidence="4">FH2 domain-containing protein 1</fullName>
    </submittedName>
</protein>
<feature type="compositionally biased region" description="Polar residues" evidence="2">
    <location>
        <begin position="795"/>
        <end position="819"/>
    </location>
</feature>
<feature type="region of interest" description="Disordered" evidence="2">
    <location>
        <begin position="1219"/>
        <end position="1278"/>
    </location>
</feature>
<feature type="compositionally biased region" description="Polar residues" evidence="2">
    <location>
        <begin position="658"/>
        <end position="672"/>
    </location>
</feature>
<dbReference type="RefSeq" id="XP_018085215.1">
    <property type="nucleotide sequence ID" value="XM_018229726.2"/>
</dbReference>
<evidence type="ECO:0000313" key="3">
    <source>
        <dbReference type="Proteomes" id="UP000186698"/>
    </source>
</evidence>
<feature type="compositionally biased region" description="Basic and acidic residues" evidence="2">
    <location>
        <begin position="1264"/>
        <end position="1278"/>
    </location>
</feature>
<proteinExistence type="predicted"/>
<dbReference type="PROSITE" id="PS51444">
    <property type="entry name" value="FH2"/>
    <property type="match status" value="1"/>
</dbReference>
<dbReference type="Pfam" id="PF02181">
    <property type="entry name" value="FH2"/>
    <property type="match status" value="1"/>
</dbReference>
<dbReference type="SMART" id="SM00498">
    <property type="entry name" value="FH2"/>
    <property type="match status" value="1"/>
</dbReference>
<feature type="compositionally biased region" description="Basic and acidic residues" evidence="2">
    <location>
        <begin position="1241"/>
        <end position="1250"/>
    </location>
</feature>
<dbReference type="OrthoDB" id="9908779at2759"/>
<name>A0A1L8F6Z7_XENLA</name>
<dbReference type="PANTHER" id="PTHR46345:SF10">
    <property type="entry name" value="FORMIN-J"/>
    <property type="match status" value="1"/>
</dbReference>
<evidence type="ECO:0000313" key="4">
    <source>
        <dbReference type="RefSeq" id="XP_018085215.1"/>
    </source>
</evidence>
<evidence type="ECO:0000256" key="2">
    <source>
        <dbReference type="SAM" id="MobiDB-lite"/>
    </source>
</evidence>
<dbReference type="KEGG" id="xla:108698325"/>
<keyword evidence="3" id="KW-1185">Reference proteome</keyword>
<feature type="region of interest" description="Disordered" evidence="2">
    <location>
        <begin position="845"/>
        <end position="930"/>
    </location>
</feature>